<dbReference type="InterPro" id="IPR029055">
    <property type="entry name" value="Ntn_hydrolases_N"/>
</dbReference>
<evidence type="ECO:0000256" key="1">
    <source>
        <dbReference type="SAM" id="MobiDB-lite"/>
    </source>
</evidence>
<accession>A0AAD8Y0N6</accession>
<protein>
    <submittedName>
        <fullName evidence="2">Uncharacterized protein</fullName>
    </submittedName>
</protein>
<dbReference type="InterPro" id="IPR001353">
    <property type="entry name" value="Proteasome_sua/b"/>
</dbReference>
<gene>
    <name evidence="2" type="ORF">QTG54_012345</name>
</gene>
<dbReference type="Gene3D" id="3.60.20.10">
    <property type="entry name" value="Glutamine Phosphoribosylpyrophosphate, subunit 1, domain 1"/>
    <property type="match status" value="1"/>
</dbReference>
<dbReference type="AlphaFoldDB" id="A0AAD8Y0N6"/>
<dbReference type="Proteomes" id="UP001224775">
    <property type="component" value="Unassembled WGS sequence"/>
</dbReference>
<organism evidence="2 3">
    <name type="scientific">Skeletonema marinoi</name>
    <dbReference type="NCBI Taxonomy" id="267567"/>
    <lineage>
        <taxon>Eukaryota</taxon>
        <taxon>Sar</taxon>
        <taxon>Stramenopiles</taxon>
        <taxon>Ochrophyta</taxon>
        <taxon>Bacillariophyta</taxon>
        <taxon>Coscinodiscophyceae</taxon>
        <taxon>Thalassiosirophycidae</taxon>
        <taxon>Thalassiosirales</taxon>
        <taxon>Skeletonemataceae</taxon>
        <taxon>Skeletonema</taxon>
        <taxon>Skeletonema marinoi-dohrnii complex</taxon>
    </lineage>
</organism>
<feature type="region of interest" description="Disordered" evidence="1">
    <location>
        <begin position="303"/>
        <end position="324"/>
    </location>
</feature>
<dbReference type="Pfam" id="PF00227">
    <property type="entry name" value="Proteasome"/>
    <property type="match status" value="1"/>
</dbReference>
<proteinExistence type="predicted"/>
<evidence type="ECO:0000313" key="2">
    <source>
        <dbReference type="EMBL" id="KAK1736900.1"/>
    </source>
</evidence>
<keyword evidence="3" id="KW-1185">Reference proteome</keyword>
<evidence type="ECO:0000313" key="3">
    <source>
        <dbReference type="Proteomes" id="UP001224775"/>
    </source>
</evidence>
<dbReference type="GO" id="GO:0005839">
    <property type="term" value="C:proteasome core complex"/>
    <property type="evidence" value="ECO:0007669"/>
    <property type="project" value="InterPro"/>
</dbReference>
<reference evidence="2" key="1">
    <citation type="submission" date="2023-06" db="EMBL/GenBank/DDBJ databases">
        <title>Survivors Of The Sea: Transcriptome response of Skeletonema marinoi to long-term dormancy.</title>
        <authorList>
            <person name="Pinder M.I.M."/>
            <person name="Kourtchenko O."/>
            <person name="Robertson E.K."/>
            <person name="Larsson T."/>
            <person name="Maumus F."/>
            <person name="Osuna-Cruz C.M."/>
            <person name="Vancaester E."/>
            <person name="Stenow R."/>
            <person name="Vandepoele K."/>
            <person name="Ploug H."/>
            <person name="Bruchert V."/>
            <person name="Godhe A."/>
            <person name="Topel M."/>
        </authorList>
    </citation>
    <scope>NUCLEOTIDE SEQUENCE</scope>
    <source>
        <strain evidence="2">R05AC</strain>
    </source>
</reference>
<dbReference type="EMBL" id="JATAAI010000027">
    <property type="protein sequence ID" value="KAK1736900.1"/>
    <property type="molecule type" value="Genomic_DNA"/>
</dbReference>
<dbReference type="SUPFAM" id="SSF56235">
    <property type="entry name" value="N-terminal nucleophile aminohydrolases (Ntn hydrolases)"/>
    <property type="match status" value="1"/>
</dbReference>
<comment type="caution">
    <text evidence="2">The sequence shown here is derived from an EMBL/GenBank/DDBJ whole genome shotgun (WGS) entry which is preliminary data.</text>
</comment>
<name>A0AAD8Y0N6_9STRA</name>
<feature type="region of interest" description="Disordered" evidence="1">
    <location>
        <begin position="69"/>
        <end position="93"/>
    </location>
</feature>
<sequence>MMPLSICSNRQRRRRRHYDHRLICCCSVALFFLSSITSVCVAKIQIDIPHRRPSVSPLSLSTASLVSLRGGSSSTNNNQQKKQSLSKNSNNEKSPFEYIPITALNNYGQSTQLRHAMEAASRYGTPIIACLCCADEEDSVSNNSDDDGDNSNNEKQRNENCIVICSLQRPRLGIVAPSIPTGASSTNIRRYSTSNTSSKVHPSIQGLVKILATRDDVDNIDATTQSNDNVPTHTLHTAIVSTGIQSDATFLLNQLQRHFSKFWFRYNTLPTNTLAVVKMIQEVLLDCMGYDWSEEVGSAKVSGGVGSAAPSYNENEDESNGSSAAGRPLGLSSFLLSLANDDDSTTFSSPASRPTITLIEANGSSEQYVARAMGVGKQNANGLLAQKWERGMSREQVKDMMQEILQQVAIEHGWLQGDDQDGSSGSATHTDLTITCETLTSRGIDIEFMPLQRVKSEE</sequence>
<dbReference type="GO" id="GO:0051603">
    <property type="term" value="P:proteolysis involved in protein catabolic process"/>
    <property type="evidence" value="ECO:0007669"/>
    <property type="project" value="InterPro"/>
</dbReference>